<dbReference type="RefSeq" id="WP_107968911.1">
    <property type="nucleotide sequence ID" value="NZ_NWBU01000011.1"/>
</dbReference>
<dbReference type="InterPro" id="IPR011047">
    <property type="entry name" value="Quinoprotein_ADH-like_sf"/>
</dbReference>
<keyword evidence="8" id="KW-1185">Reference proteome</keyword>
<dbReference type="InterPro" id="IPR017511">
    <property type="entry name" value="PQQ_mDH"/>
</dbReference>
<dbReference type="GO" id="GO:0016020">
    <property type="term" value="C:membrane"/>
    <property type="evidence" value="ECO:0007669"/>
    <property type="project" value="InterPro"/>
</dbReference>
<sequence>MATAISQPIAVRVTAVILLLIGLWLVAGGIWLAALGGSIYYLLAGLGYGVTGLLLYRGRTAALWLYALLLAATLAWALWEVGLDWWALIPRGVIPTLIGLWLLLPWVSRSLDGGVSVRHAPFAALLAAVALVAIAAIASIARDRFDIAGRVPAPSAPADATALRGAAANDWLAYGGTALGQRYSTLADIRPENAGRLKLVWTYNSGDLQRPTDPRETTFEVTPLKIGDTLYLCSPHAHAIALDATTGKEKWRFDPRVSASQANEHLTCRGLSYHDAAPGAVRAPAAAIPFCSRRLFLPTVDARLIALDAATGRPCPGFGRNGTVDLSANMPNMRPGFYMATSPPVVTRNLAIIGGAINDNVRTANPSGVIRAYDVTTGRLVWNWDPGNPDATAPIAAGAKYSAGAPNAWSVMSADEALGLVYAPLGNQSPDQWGGRRSPEVDRFSSSIVALDIATGRLRWVVQTVHHDLWDRDVPSQPTLVDLTIGGARVPALIGPTKQGDIFVLDRRTGRPIFPVREVPVGGSAGEGDRASPTQPVSAFSYMPSPLREADMWGATPFDQLACRISYRRLRYHGPYTPPSVQGSLVYPGNTGVFNWGGIAVDPVRQIMIGTPVRLAFVQTLIPRATTDAREVTKATTSTMGADVAAFGENYGAPFAVRLVPFLSLIGLPCQAPPWGSIVAADLRTGRTLWRHRNGTARDQTPIVPIPLNLGTPSLGGPLVTAGGVAFYSGTLDYYLRAYDVATGRKLWQARLPAGGQATPMTYRAADGRQMVVVAAGGHGTFGTKHGDAVLAFALEP</sequence>
<comment type="similarity">
    <text evidence="2">Belongs to the bacterial PQQ dehydrogenase family.</text>
</comment>
<keyword evidence="5" id="KW-0812">Transmembrane</keyword>
<dbReference type="EMBL" id="NWBU01000011">
    <property type="protein sequence ID" value="PTQ09421.1"/>
    <property type="molecule type" value="Genomic_DNA"/>
</dbReference>
<dbReference type="InterPro" id="IPR018391">
    <property type="entry name" value="PQQ_b-propeller_rpt"/>
</dbReference>
<reference evidence="7 8" key="1">
    <citation type="submission" date="2017-09" db="EMBL/GenBank/DDBJ databases">
        <title>Sphingomonas panjinensis sp.nov., isolated from oil-contaminated soil.</title>
        <authorList>
            <person name="Wang L."/>
            <person name="Chen L."/>
        </authorList>
    </citation>
    <scope>NUCLEOTIDE SEQUENCE [LARGE SCALE GENOMIC DNA]</scope>
    <source>
        <strain evidence="7 8">FW-11</strain>
    </source>
</reference>
<keyword evidence="5" id="KW-1133">Transmembrane helix</keyword>
<accession>A0A2T5FVF1</accession>
<evidence type="ECO:0000256" key="1">
    <source>
        <dbReference type="ARBA" id="ARBA00001931"/>
    </source>
</evidence>
<evidence type="ECO:0000259" key="6">
    <source>
        <dbReference type="Pfam" id="PF01011"/>
    </source>
</evidence>
<dbReference type="EC" id="1.1.5.2" evidence="7"/>
<feature type="transmembrane region" description="Helical" evidence="5">
    <location>
        <begin position="9"/>
        <end position="33"/>
    </location>
</feature>
<dbReference type="AlphaFoldDB" id="A0A2T5FVF1"/>
<dbReference type="GO" id="GO:0008876">
    <property type="term" value="F:quinoprotein glucose dehydrogenase activity"/>
    <property type="evidence" value="ECO:0007669"/>
    <property type="project" value="UniProtKB-EC"/>
</dbReference>
<evidence type="ECO:0000256" key="4">
    <source>
        <dbReference type="SAM" id="MobiDB-lite"/>
    </source>
</evidence>
<feature type="transmembrane region" description="Helical" evidence="5">
    <location>
        <begin position="119"/>
        <end position="141"/>
    </location>
</feature>
<evidence type="ECO:0000313" key="7">
    <source>
        <dbReference type="EMBL" id="PTQ09421.1"/>
    </source>
</evidence>
<protein>
    <submittedName>
        <fullName evidence="7">Membrane-bound PQQ-dependent dehydrogenase, glucose/quinate/shikimate family</fullName>
        <ecNumber evidence="7">1.1.5.2</ecNumber>
    </submittedName>
</protein>
<comment type="caution">
    <text evidence="7">The sequence shown here is derived from an EMBL/GenBank/DDBJ whole genome shotgun (WGS) entry which is preliminary data.</text>
</comment>
<feature type="region of interest" description="Disordered" evidence="4">
    <location>
        <begin position="517"/>
        <end position="536"/>
    </location>
</feature>
<evidence type="ECO:0000256" key="3">
    <source>
        <dbReference type="ARBA" id="ARBA00023002"/>
    </source>
</evidence>
<dbReference type="Gene3D" id="2.140.10.10">
    <property type="entry name" value="Quinoprotein alcohol dehydrogenase-like superfamily"/>
    <property type="match status" value="1"/>
</dbReference>
<dbReference type="SUPFAM" id="SSF50998">
    <property type="entry name" value="Quinoprotein alcohol dehydrogenase-like"/>
    <property type="match status" value="1"/>
</dbReference>
<keyword evidence="5" id="KW-0472">Membrane</keyword>
<evidence type="ECO:0000256" key="2">
    <source>
        <dbReference type="ARBA" id="ARBA00008156"/>
    </source>
</evidence>
<dbReference type="InterPro" id="IPR002372">
    <property type="entry name" value="PQQ_rpt_dom"/>
</dbReference>
<dbReference type="OrthoDB" id="9794322at2"/>
<comment type="cofactor">
    <cofactor evidence="1">
        <name>pyrroloquinoline quinone</name>
        <dbReference type="ChEBI" id="CHEBI:58442"/>
    </cofactor>
</comment>
<name>A0A2T5FVF1_9SPHN</name>
<evidence type="ECO:0000313" key="8">
    <source>
        <dbReference type="Proteomes" id="UP000244162"/>
    </source>
</evidence>
<feature type="domain" description="Pyrrolo-quinoline quinone repeat" evidence="6">
    <location>
        <begin position="171"/>
        <end position="772"/>
    </location>
</feature>
<feature type="transmembrane region" description="Helical" evidence="5">
    <location>
        <begin position="63"/>
        <end position="79"/>
    </location>
</feature>
<organism evidence="7 8">
    <name type="scientific">Sphingomonas oleivorans</name>
    <dbReference type="NCBI Taxonomy" id="1735121"/>
    <lineage>
        <taxon>Bacteria</taxon>
        <taxon>Pseudomonadati</taxon>
        <taxon>Pseudomonadota</taxon>
        <taxon>Alphaproteobacteria</taxon>
        <taxon>Sphingomonadales</taxon>
        <taxon>Sphingomonadaceae</taxon>
        <taxon>Sphingomonas</taxon>
    </lineage>
</organism>
<dbReference type="GO" id="GO:0048038">
    <property type="term" value="F:quinone binding"/>
    <property type="evidence" value="ECO:0007669"/>
    <property type="project" value="InterPro"/>
</dbReference>
<keyword evidence="3 7" id="KW-0560">Oxidoreductase</keyword>
<feature type="transmembrane region" description="Helical" evidence="5">
    <location>
        <begin position="39"/>
        <end position="56"/>
    </location>
</feature>
<dbReference type="NCBIfam" id="TIGR03074">
    <property type="entry name" value="PQQ_membr_DH"/>
    <property type="match status" value="1"/>
</dbReference>
<dbReference type="SMART" id="SM00564">
    <property type="entry name" value="PQQ"/>
    <property type="match status" value="4"/>
</dbReference>
<dbReference type="Pfam" id="PF01011">
    <property type="entry name" value="PQQ"/>
    <property type="match status" value="1"/>
</dbReference>
<gene>
    <name evidence="7" type="ORF">CLG96_14595</name>
</gene>
<dbReference type="CDD" id="cd10280">
    <property type="entry name" value="PQQ_mGDH"/>
    <property type="match status" value="1"/>
</dbReference>
<proteinExistence type="inferred from homology"/>
<dbReference type="PANTHER" id="PTHR32303:SF4">
    <property type="entry name" value="QUINOPROTEIN GLUCOSE DEHYDROGENASE"/>
    <property type="match status" value="1"/>
</dbReference>
<dbReference type="PANTHER" id="PTHR32303">
    <property type="entry name" value="QUINOPROTEIN ALCOHOL DEHYDROGENASE (CYTOCHROME C)"/>
    <property type="match status" value="1"/>
</dbReference>
<feature type="transmembrane region" description="Helical" evidence="5">
    <location>
        <begin position="85"/>
        <end position="107"/>
    </location>
</feature>
<dbReference type="Proteomes" id="UP000244162">
    <property type="component" value="Unassembled WGS sequence"/>
</dbReference>
<evidence type="ECO:0000256" key="5">
    <source>
        <dbReference type="SAM" id="Phobius"/>
    </source>
</evidence>